<dbReference type="HOGENOM" id="CLU_3310044_0_0_9"/>
<organism evidence="1 2">
    <name type="scientific">Faecalitalea cylindroides ATCC 27803</name>
    <dbReference type="NCBI Taxonomy" id="649755"/>
    <lineage>
        <taxon>Bacteria</taxon>
        <taxon>Bacillati</taxon>
        <taxon>Bacillota</taxon>
        <taxon>Erysipelotrichia</taxon>
        <taxon>Erysipelotrichales</taxon>
        <taxon>Erysipelotrichaceae</taxon>
        <taxon>Faecalitalea</taxon>
    </lineage>
</organism>
<name>U2P4U7_9FIRM</name>
<evidence type="ECO:0000313" key="2">
    <source>
        <dbReference type="Proteomes" id="UP000016658"/>
    </source>
</evidence>
<accession>U2P4U7</accession>
<gene>
    <name evidence="1" type="ORF">HMPREF0367_00975</name>
</gene>
<reference evidence="1 2" key="1">
    <citation type="submission" date="2013-06" db="EMBL/GenBank/DDBJ databases">
        <authorList>
            <person name="Weinstock G."/>
            <person name="Sodergren E."/>
            <person name="Lobos E.A."/>
            <person name="Fulton L."/>
            <person name="Fulton R."/>
            <person name="Courtney L."/>
            <person name="Fronick C."/>
            <person name="O'Laughlin M."/>
            <person name="Godfrey J."/>
            <person name="Wilson R.M."/>
            <person name="Miner T."/>
            <person name="Farmer C."/>
            <person name="Delehaunty K."/>
            <person name="Cordes M."/>
            <person name="Minx P."/>
            <person name="Tomlinson C."/>
            <person name="Chen J."/>
            <person name="Wollam A."/>
            <person name="Pepin K.H."/>
            <person name="Bhonagiri V."/>
            <person name="Zhang X."/>
            <person name="Warren W."/>
            <person name="Mitreva M."/>
            <person name="Mardis E.R."/>
            <person name="Wilson R.K."/>
        </authorList>
    </citation>
    <scope>NUCLEOTIDE SEQUENCE [LARGE SCALE GENOMIC DNA]</scope>
    <source>
        <strain evidence="1 2">ATCC 27803</strain>
    </source>
</reference>
<sequence>MIHLRHCYRRHIEVMEHEAVSHLVLEFIHSKYYSLNILS</sequence>
<proteinExistence type="predicted"/>
<dbReference type="AlphaFoldDB" id="U2P4U7"/>
<dbReference type="Proteomes" id="UP000016658">
    <property type="component" value="Unassembled WGS sequence"/>
</dbReference>
<protein>
    <submittedName>
        <fullName evidence="1">Uncharacterized protein</fullName>
    </submittedName>
</protein>
<comment type="caution">
    <text evidence="1">The sequence shown here is derived from an EMBL/GenBank/DDBJ whole genome shotgun (WGS) entry which is preliminary data.</text>
</comment>
<dbReference type="EMBL" id="AWVI01000041">
    <property type="protein sequence ID" value="ERK45480.1"/>
    <property type="molecule type" value="Genomic_DNA"/>
</dbReference>
<evidence type="ECO:0000313" key="1">
    <source>
        <dbReference type="EMBL" id="ERK45480.1"/>
    </source>
</evidence>